<organism evidence="1">
    <name type="scientific">marine metagenome</name>
    <dbReference type="NCBI Taxonomy" id="408172"/>
    <lineage>
        <taxon>unclassified sequences</taxon>
        <taxon>metagenomes</taxon>
        <taxon>ecological metagenomes</taxon>
    </lineage>
</organism>
<name>A0A381WCA7_9ZZZZ</name>
<evidence type="ECO:0000313" key="1">
    <source>
        <dbReference type="EMBL" id="SVA50159.1"/>
    </source>
</evidence>
<sequence length="436" mass="49537">MGDQSIDSVHTVESYLNEFNEAYGTDLPVFGINGYGDFDTTKQIMVSGIFSESRRRKESGRRYRIDYGMSDQVTLTLKVPIVNSLKEKYNVSATADPIDGINDLIIYHETSKAHIDSFFQTSTYAGLSSGRRDTLQSIYDDYYSADGNHSILWTLYSQNDPLGNGFIDPRFFSQEIGKDTVDLSDLKNYYFPLERNGSGVNDISIGVTMLLRGSPVWSQMNKGVLYGKLFVSIPFGYTIQSFSDVGSKQFKQLNVGAGVTRWTLGLFGGYTQVKKFRTRLYASLDIEGSASELLNTPISIFSGVHTNPDSIVNRVGNNYKFKEGKWLKSLAGFEIQPRSGRTLFKIEFQNISKGQDIFTSKDQYWDSWMKSHKGFDSAWNRWDIRTEIWFLNSNSIKRIGPFSFDIVFGAQFTINSQYTYDCNQLFGGLTTYWQGW</sequence>
<protein>
    <submittedName>
        <fullName evidence="1">Uncharacterized protein</fullName>
    </submittedName>
</protein>
<reference evidence="1" key="1">
    <citation type="submission" date="2018-05" db="EMBL/GenBank/DDBJ databases">
        <authorList>
            <person name="Lanie J.A."/>
            <person name="Ng W.-L."/>
            <person name="Kazmierczak K.M."/>
            <person name="Andrzejewski T.M."/>
            <person name="Davidsen T.M."/>
            <person name="Wayne K.J."/>
            <person name="Tettelin H."/>
            <person name="Glass J.I."/>
            <person name="Rusch D."/>
            <person name="Podicherti R."/>
            <person name="Tsui H.-C.T."/>
            <person name="Winkler M.E."/>
        </authorList>
    </citation>
    <scope>NUCLEOTIDE SEQUENCE</scope>
</reference>
<dbReference type="EMBL" id="UINC01011355">
    <property type="protein sequence ID" value="SVA50159.1"/>
    <property type="molecule type" value="Genomic_DNA"/>
</dbReference>
<proteinExistence type="predicted"/>
<accession>A0A381WCA7</accession>
<gene>
    <name evidence="1" type="ORF">METZ01_LOCUS103013</name>
</gene>
<dbReference type="AlphaFoldDB" id="A0A381WCA7"/>